<accession>A0A9R1W579</accession>
<sequence>MEKIPKESEGNGNYYLMISQIVVTFWIEVTNNITWFLIMVYKQLQIYRIGKSRIKNISSDVDRQSIMHKYSYKSYTKCISNLRMSRRCFTKLCDMFYTLGGLKTSRFQHSREIISKIVSRVCNVVIRLHPHLLKKPKTITENSTNQRWKWFKNCLGDLDGSYIKCLVPLKDKPKYRKRKNDIATNVLGCVHKICSLSMFYLDGRAQLRMVECFEMPYLGHMD</sequence>
<dbReference type="EMBL" id="NBSK02000003">
    <property type="protein sequence ID" value="KAJ0217633.1"/>
    <property type="molecule type" value="Genomic_DNA"/>
</dbReference>
<organism evidence="2 3">
    <name type="scientific">Lactuca sativa</name>
    <name type="common">Garden lettuce</name>
    <dbReference type="NCBI Taxonomy" id="4236"/>
    <lineage>
        <taxon>Eukaryota</taxon>
        <taxon>Viridiplantae</taxon>
        <taxon>Streptophyta</taxon>
        <taxon>Embryophyta</taxon>
        <taxon>Tracheophyta</taxon>
        <taxon>Spermatophyta</taxon>
        <taxon>Magnoliopsida</taxon>
        <taxon>eudicotyledons</taxon>
        <taxon>Gunneridae</taxon>
        <taxon>Pentapetalae</taxon>
        <taxon>asterids</taxon>
        <taxon>campanulids</taxon>
        <taxon>Asterales</taxon>
        <taxon>Asteraceae</taxon>
        <taxon>Cichorioideae</taxon>
        <taxon>Cichorieae</taxon>
        <taxon>Lactucinae</taxon>
        <taxon>Lactuca</taxon>
    </lineage>
</organism>
<dbReference type="PANTHER" id="PTHR22930">
    <property type="match status" value="1"/>
</dbReference>
<comment type="caution">
    <text evidence="2">The sequence shown here is derived from an EMBL/GenBank/DDBJ whole genome shotgun (WGS) entry which is preliminary data.</text>
</comment>
<keyword evidence="1" id="KW-0472">Membrane</keyword>
<gene>
    <name evidence="2" type="ORF">LSAT_V11C300110000</name>
</gene>
<evidence type="ECO:0000256" key="1">
    <source>
        <dbReference type="SAM" id="Phobius"/>
    </source>
</evidence>
<feature type="transmembrane region" description="Helical" evidence="1">
    <location>
        <begin position="14"/>
        <end position="41"/>
    </location>
</feature>
<dbReference type="Proteomes" id="UP000235145">
    <property type="component" value="Unassembled WGS sequence"/>
</dbReference>
<evidence type="ECO:0000313" key="2">
    <source>
        <dbReference type="EMBL" id="KAJ0217633.1"/>
    </source>
</evidence>
<dbReference type="InterPro" id="IPR045249">
    <property type="entry name" value="HARBI1-like"/>
</dbReference>
<keyword evidence="1" id="KW-1133">Transmembrane helix</keyword>
<proteinExistence type="predicted"/>
<dbReference type="PANTHER" id="PTHR22930:SF293">
    <property type="entry name" value="PROTEIN ALP1-LIKE"/>
    <property type="match status" value="1"/>
</dbReference>
<evidence type="ECO:0000313" key="3">
    <source>
        <dbReference type="Proteomes" id="UP000235145"/>
    </source>
</evidence>
<reference evidence="2 3" key="1">
    <citation type="journal article" date="2017" name="Nat. Commun.">
        <title>Genome assembly with in vitro proximity ligation data and whole-genome triplication in lettuce.</title>
        <authorList>
            <person name="Reyes-Chin-Wo S."/>
            <person name="Wang Z."/>
            <person name="Yang X."/>
            <person name="Kozik A."/>
            <person name="Arikit S."/>
            <person name="Song C."/>
            <person name="Xia L."/>
            <person name="Froenicke L."/>
            <person name="Lavelle D.O."/>
            <person name="Truco M.J."/>
            <person name="Xia R."/>
            <person name="Zhu S."/>
            <person name="Xu C."/>
            <person name="Xu H."/>
            <person name="Xu X."/>
            <person name="Cox K."/>
            <person name="Korf I."/>
            <person name="Meyers B.C."/>
            <person name="Michelmore R.W."/>
        </authorList>
    </citation>
    <scope>NUCLEOTIDE SEQUENCE [LARGE SCALE GENOMIC DNA]</scope>
    <source>
        <strain evidence="3">cv. Salinas</strain>
        <tissue evidence="2">Seedlings</tissue>
    </source>
</reference>
<dbReference type="AlphaFoldDB" id="A0A9R1W579"/>
<keyword evidence="3" id="KW-1185">Reference proteome</keyword>
<name>A0A9R1W579_LACSA</name>
<keyword evidence="1" id="KW-0812">Transmembrane</keyword>
<protein>
    <submittedName>
        <fullName evidence="2">Uncharacterized protein</fullName>
    </submittedName>
</protein>